<evidence type="ECO:0000313" key="1">
    <source>
        <dbReference type="EMBL" id="KXT40809.1"/>
    </source>
</evidence>
<organism evidence="1">
    <name type="scientific">Bacteroides intestinalis</name>
    <dbReference type="NCBI Taxonomy" id="329854"/>
    <lineage>
        <taxon>Bacteria</taxon>
        <taxon>Pseudomonadati</taxon>
        <taxon>Bacteroidota</taxon>
        <taxon>Bacteroidia</taxon>
        <taxon>Bacteroidales</taxon>
        <taxon>Bacteroidaceae</taxon>
        <taxon>Bacteroides</taxon>
    </lineage>
</organism>
<proteinExistence type="predicted"/>
<dbReference type="AlphaFoldDB" id="A0A139KNP6"/>
<dbReference type="EMBL" id="LTDF01000176">
    <property type="protein sequence ID" value="KXT40809.1"/>
    <property type="molecule type" value="Genomic_DNA"/>
</dbReference>
<gene>
    <name evidence="1" type="ORF">HMPREF2531_05107</name>
</gene>
<evidence type="ECO:0000313" key="2">
    <source>
        <dbReference type="Proteomes" id="UP000070319"/>
    </source>
</evidence>
<accession>A0A139KNP6</accession>
<comment type="caution">
    <text evidence="1">The sequence shown here is derived from an EMBL/GenBank/DDBJ whole genome shotgun (WGS) entry which is preliminary data.</text>
</comment>
<sequence>MHFFIQVFEETIDCFTVALMQATEIGKGEYGTQSGQAFFFQMFPDGIARKEENRLGVVDDMMYIIRIKILKNGNNDSSVSDGGHISDAPTGIVLTDNSNFVAPAQAAMFE</sequence>
<protein>
    <submittedName>
        <fullName evidence="1">Uncharacterized protein</fullName>
    </submittedName>
</protein>
<name>A0A139KNP6_9BACE</name>
<dbReference type="Proteomes" id="UP000070319">
    <property type="component" value="Unassembled WGS sequence"/>
</dbReference>
<reference evidence="1 2" key="1">
    <citation type="submission" date="2016-02" db="EMBL/GenBank/DDBJ databases">
        <authorList>
            <person name="Wen L."/>
            <person name="He K."/>
            <person name="Yang H."/>
        </authorList>
    </citation>
    <scope>NUCLEOTIDE SEQUENCE [LARGE SCALE GENOMIC DNA]</scope>
    <source>
        <strain evidence="1 2">KLE1704</strain>
    </source>
</reference>